<evidence type="ECO:0000256" key="1">
    <source>
        <dbReference type="ARBA" id="ARBA00022723"/>
    </source>
</evidence>
<reference evidence="8" key="1">
    <citation type="submission" date="2021-09" db="EMBL/GenBank/DDBJ databases">
        <authorList>
            <consortium name="AG Swart"/>
            <person name="Singh M."/>
            <person name="Singh A."/>
            <person name="Seah K."/>
            <person name="Emmerich C."/>
        </authorList>
    </citation>
    <scope>NUCLEOTIDE SEQUENCE</scope>
    <source>
        <strain evidence="8">ATCC30299</strain>
    </source>
</reference>
<evidence type="ECO:0000256" key="3">
    <source>
        <dbReference type="ARBA" id="ARBA00022833"/>
    </source>
</evidence>
<evidence type="ECO:0000256" key="6">
    <source>
        <dbReference type="SAM" id="MobiDB-lite"/>
    </source>
</evidence>
<keyword evidence="4" id="KW-0238">DNA-binding</keyword>
<dbReference type="SUPFAM" id="SSF90229">
    <property type="entry name" value="CCCH zinc finger"/>
    <property type="match status" value="1"/>
</dbReference>
<dbReference type="PANTHER" id="PTHR14493:SF50">
    <property type="entry name" value="RING FINGER PROTEIN UNKEMPT"/>
    <property type="match status" value="1"/>
</dbReference>
<evidence type="ECO:0000313" key="8">
    <source>
        <dbReference type="EMBL" id="CAG9318248.1"/>
    </source>
</evidence>
<dbReference type="Proteomes" id="UP001162131">
    <property type="component" value="Unassembled WGS sequence"/>
</dbReference>
<organism evidence="8 9">
    <name type="scientific">Blepharisma stoltei</name>
    <dbReference type="NCBI Taxonomy" id="1481888"/>
    <lineage>
        <taxon>Eukaryota</taxon>
        <taxon>Sar</taxon>
        <taxon>Alveolata</taxon>
        <taxon>Ciliophora</taxon>
        <taxon>Postciliodesmatophora</taxon>
        <taxon>Heterotrichea</taxon>
        <taxon>Heterotrichida</taxon>
        <taxon>Blepharismidae</taxon>
        <taxon>Blepharisma</taxon>
    </lineage>
</organism>
<dbReference type="InterPro" id="IPR045234">
    <property type="entry name" value="Unkempt-like"/>
</dbReference>
<dbReference type="InterPro" id="IPR036855">
    <property type="entry name" value="Znf_CCCH_sf"/>
</dbReference>
<dbReference type="Gene3D" id="4.10.1000.10">
    <property type="entry name" value="Zinc finger, CCCH-type"/>
    <property type="match status" value="1"/>
</dbReference>
<proteinExistence type="predicted"/>
<dbReference type="InterPro" id="IPR000571">
    <property type="entry name" value="Znf_CCCH"/>
</dbReference>
<dbReference type="SMART" id="SM00356">
    <property type="entry name" value="ZnF_C3H1"/>
    <property type="match status" value="4"/>
</dbReference>
<dbReference type="GO" id="GO:0003677">
    <property type="term" value="F:DNA binding"/>
    <property type="evidence" value="ECO:0007669"/>
    <property type="project" value="UniProtKB-KW"/>
</dbReference>
<feature type="zinc finger region" description="C3H1-type" evidence="5">
    <location>
        <begin position="53"/>
        <end position="81"/>
    </location>
</feature>
<keyword evidence="3 5" id="KW-0862">Zinc</keyword>
<name>A0AAU9IX24_9CILI</name>
<dbReference type="InterPro" id="IPR057444">
    <property type="entry name" value="Znf-CCCH_AtC3H23-like"/>
</dbReference>
<dbReference type="Pfam" id="PF25512">
    <property type="entry name" value="zf-CCCH_AtC3H23"/>
    <property type="match status" value="1"/>
</dbReference>
<feature type="region of interest" description="Disordered" evidence="6">
    <location>
        <begin position="547"/>
        <end position="575"/>
    </location>
</feature>
<keyword evidence="1 5" id="KW-0479">Metal-binding</keyword>
<dbReference type="EMBL" id="CAJZBQ010000020">
    <property type="protein sequence ID" value="CAG9318248.1"/>
    <property type="molecule type" value="Genomic_DNA"/>
</dbReference>
<feature type="zinc finger region" description="C3H1-type" evidence="5">
    <location>
        <begin position="207"/>
        <end position="236"/>
    </location>
</feature>
<dbReference type="PANTHER" id="PTHR14493">
    <property type="entry name" value="UNKEMPT FAMILY MEMBER"/>
    <property type="match status" value="1"/>
</dbReference>
<evidence type="ECO:0000313" key="9">
    <source>
        <dbReference type="Proteomes" id="UP001162131"/>
    </source>
</evidence>
<protein>
    <recommendedName>
        <fullName evidence="7">C3H1-type domain-containing protein</fullName>
    </recommendedName>
</protein>
<dbReference type="PROSITE" id="PS50103">
    <property type="entry name" value="ZF_C3H1"/>
    <property type="match status" value="2"/>
</dbReference>
<keyword evidence="9" id="KW-1185">Reference proteome</keyword>
<dbReference type="AlphaFoldDB" id="A0AAU9IX24"/>
<feature type="domain" description="C3H1-type" evidence="7">
    <location>
        <begin position="207"/>
        <end position="236"/>
    </location>
</feature>
<feature type="compositionally biased region" description="Basic and acidic residues" evidence="6">
    <location>
        <begin position="547"/>
        <end position="557"/>
    </location>
</feature>
<evidence type="ECO:0000256" key="4">
    <source>
        <dbReference type="ARBA" id="ARBA00023125"/>
    </source>
</evidence>
<evidence type="ECO:0000259" key="7">
    <source>
        <dbReference type="PROSITE" id="PS50103"/>
    </source>
</evidence>
<comment type="caution">
    <text evidence="8">The sequence shown here is derived from an EMBL/GenBank/DDBJ whole genome shotgun (WGS) entry which is preliminary data.</text>
</comment>
<dbReference type="GO" id="GO:0008270">
    <property type="term" value="F:zinc ion binding"/>
    <property type="evidence" value="ECO:0007669"/>
    <property type="project" value="UniProtKB-KW"/>
</dbReference>
<feature type="domain" description="C3H1-type" evidence="7">
    <location>
        <begin position="53"/>
        <end position="81"/>
    </location>
</feature>
<keyword evidence="2 5" id="KW-0863">Zinc-finger</keyword>
<accession>A0AAU9IX24</accession>
<evidence type="ECO:0000256" key="5">
    <source>
        <dbReference type="PROSITE-ProRule" id="PRU00723"/>
    </source>
</evidence>
<evidence type="ECO:0000256" key="2">
    <source>
        <dbReference type="ARBA" id="ARBA00022771"/>
    </source>
</evidence>
<gene>
    <name evidence="8" type="ORF">BSTOLATCC_MIC20726</name>
</gene>
<sequence length="575" mass="66536">MLTTNELPQHISFLQTYRVQQCSRQCYSQEGCMDYHSLSEKRRPPFLSSGNLAYTAIMCHQLVQGKSCPKGDSCSSCHTFSELTYHPSKYKTTWCSDPDCKGPEFCPNAHINFEQLRTFPASPKSHPFSPLIKNPNHLDLSVFKTQPCKISAPHNPKHCEFYHSSRDKRRPEFYSPDLCGDGEKAICGNESCDKSHNRVEQLYHPEKYKTKFCTFFPYKTEHCEYGNFCSFAHSEDDIKVELIHKYQRGHDFYLNFFKTVWCPFNSPHDKALCVYAHNWQDFRRKPDSNNYSSLPCPNWRSSTFILSYEEGGCPNMMNCTRCHGWKEIEYHPRTYKTRLCTLGRNCPKIQDCPFYHSARDRRVVDNSPFKEYPINSNYKSQTPHPQKSMLSPGFSQKVAQTPFLANQGLPFAFVPSHNAALVNQINSTTDEFVLHRGTPTRTKLSAEAPDFSEENKNIVDPRVVQFLSRHNMKHMKNMFAGIRWEDLGRVKLEGRLGEALAIALKEEQEEADLGEELIDHSFPITAKTEQKPFESLLDDDPISKQDIWKPENLEDSSKNNNPTVKFTSFPNFKNW</sequence>
<feature type="compositionally biased region" description="Polar residues" evidence="6">
    <location>
        <begin position="558"/>
        <end position="575"/>
    </location>
</feature>